<proteinExistence type="predicted"/>
<dbReference type="EMBL" id="CP009110">
    <property type="protein sequence ID" value="AIJ25560.1"/>
    <property type="molecule type" value="Genomic_DNA"/>
</dbReference>
<gene>
    <name evidence="2" type="ORF">AMETH_5468</name>
</gene>
<dbReference type="CDD" id="cd04301">
    <property type="entry name" value="NAT_SF"/>
    <property type="match status" value="1"/>
</dbReference>
<reference evidence="2 3" key="1">
    <citation type="submission" date="2014-07" db="EMBL/GenBank/DDBJ databases">
        <title>Whole Genome Sequence of the Amycolatopsis methanolica 239.</title>
        <authorList>
            <person name="Tang B."/>
        </authorList>
    </citation>
    <scope>NUCLEOTIDE SEQUENCE [LARGE SCALE GENOMIC DNA]</scope>
    <source>
        <strain evidence="2 3">239</strain>
    </source>
</reference>
<feature type="domain" description="N-acetyltransferase" evidence="1">
    <location>
        <begin position="1"/>
        <end position="83"/>
    </location>
</feature>
<organism evidence="2 3">
    <name type="scientific">Amycolatopsis methanolica 239</name>
    <dbReference type="NCBI Taxonomy" id="1068978"/>
    <lineage>
        <taxon>Bacteria</taxon>
        <taxon>Bacillati</taxon>
        <taxon>Actinomycetota</taxon>
        <taxon>Actinomycetes</taxon>
        <taxon>Pseudonocardiales</taxon>
        <taxon>Pseudonocardiaceae</taxon>
        <taxon>Amycolatopsis</taxon>
        <taxon>Amycolatopsis methanolica group</taxon>
    </lineage>
</organism>
<dbReference type="KEGG" id="amq:AMETH_5468"/>
<accession>A0A076N420</accession>
<dbReference type="Gene3D" id="3.40.630.30">
    <property type="match status" value="1"/>
</dbReference>
<evidence type="ECO:0000313" key="2">
    <source>
        <dbReference type="EMBL" id="AIJ25560.1"/>
    </source>
</evidence>
<evidence type="ECO:0000313" key="3">
    <source>
        <dbReference type="Proteomes" id="UP000062973"/>
    </source>
</evidence>
<keyword evidence="3" id="KW-1185">Reference proteome</keyword>
<protein>
    <recommendedName>
        <fullName evidence="1">N-acetyltransferase domain-containing protein</fullName>
    </recommendedName>
</protein>
<name>A0A076N420_AMYME</name>
<dbReference type="Pfam" id="PF00583">
    <property type="entry name" value="Acetyltransf_1"/>
    <property type="match status" value="1"/>
</dbReference>
<dbReference type="AlphaFoldDB" id="A0A076N420"/>
<sequence length="83" mass="9224">MPVFGIGVLWWISSEPEARGRGVGRALLGSALQLLTELGASDVILFVDDDEPGGERDRTAANRLYDASGFIEYDRLHSYRLER</sequence>
<dbReference type="InterPro" id="IPR000182">
    <property type="entry name" value="GNAT_dom"/>
</dbReference>
<dbReference type="GO" id="GO:0016747">
    <property type="term" value="F:acyltransferase activity, transferring groups other than amino-acyl groups"/>
    <property type="evidence" value="ECO:0007669"/>
    <property type="project" value="InterPro"/>
</dbReference>
<dbReference type="SUPFAM" id="SSF55729">
    <property type="entry name" value="Acyl-CoA N-acyltransferases (Nat)"/>
    <property type="match status" value="1"/>
</dbReference>
<dbReference type="Proteomes" id="UP000062973">
    <property type="component" value="Chromosome"/>
</dbReference>
<evidence type="ECO:0000259" key="1">
    <source>
        <dbReference type="PROSITE" id="PS51186"/>
    </source>
</evidence>
<dbReference type="PROSITE" id="PS51186">
    <property type="entry name" value="GNAT"/>
    <property type="match status" value="1"/>
</dbReference>
<dbReference type="HOGENOM" id="CLU_2535226_0_0_11"/>
<dbReference type="InterPro" id="IPR016181">
    <property type="entry name" value="Acyl_CoA_acyltransferase"/>
</dbReference>